<feature type="compositionally biased region" description="Polar residues" evidence="1">
    <location>
        <begin position="558"/>
        <end position="574"/>
    </location>
</feature>
<sequence length="574" mass="64230">MTTTFPIIIAPATRDELYQRYGIFAVLVPFGAPAVEAFSDLVDQILLAPREFQPLFDRQCIFLYRSERRPLDEVIDIGPSFFLPEDAQQGSAGNTLHQDDLADASDTTCTSTISAETPNLLWHGFVAFSLNHSPAAPRFGWSVGYQPTWHELTRSPDIPLCSQARARHAKLHRRHLTFSFWHGTGTLAFKAIHDNTLKNFLDLGTLQYWMIYVQVSETVQDEMKRATERYIQGIPGGDAVITSASATPTAYDKTVGRWKVMGVAGRGSSTIMSTALHSEHGTLAVVRHKQKNDSGYRRFLQEIDTERSTTLELAPYRFGSSHIQRFRDCIKYPASGEVFAFYEPLCPYNLATILENEDYSDLERQILFTQLVFAIRDLHAVDRIHGDIKTRNICVRSKAPPCAVLIDTASIRNCISGGLECTPGFGGTVGYMAPEQESATTYDKPVDVWATGCVGVELLLGERNFTTKYLSVNNAQGRGCNPWRPRSSYGETLPPDLPDIENTQRRFGHFRAALAKHARGSREELLHRMLDPDPARRITASDATAHEFLRGEYERSSEASSTSRPGAKRTQSNR</sequence>
<protein>
    <recommendedName>
        <fullName evidence="2">Protein kinase domain-containing protein</fullName>
    </recommendedName>
</protein>
<dbReference type="GO" id="GO:0004674">
    <property type="term" value="F:protein serine/threonine kinase activity"/>
    <property type="evidence" value="ECO:0007669"/>
    <property type="project" value="TreeGrafter"/>
</dbReference>
<proteinExistence type="predicted"/>
<keyword evidence="4" id="KW-1185">Reference proteome</keyword>
<dbReference type="SUPFAM" id="SSF56112">
    <property type="entry name" value="Protein kinase-like (PK-like)"/>
    <property type="match status" value="1"/>
</dbReference>
<reference evidence="3" key="1">
    <citation type="submission" date="2022-06" db="EMBL/GenBank/DDBJ databases">
        <title>Complete genome sequences of two strains of the flax pathogen Septoria linicola.</title>
        <authorList>
            <person name="Lapalu N."/>
            <person name="Simon A."/>
            <person name="Demenou B."/>
            <person name="Paumier D."/>
            <person name="Guillot M.-P."/>
            <person name="Gout L."/>
            <person name="Valade R."/>
        </authorList>
    </citation>
    <scope>NUCLEOTIDE SEQUENCE</scope>
    <source>
        <strain evidence="3">SE15195</strain>
    </source>
</reference>
<dbReference type="Gene3D" id="1.10.510.10">
    <property type="entry name" value="Transferase(Phosphotransferase) domain 1"/>
    <property type="match status" value="1"/>
</dbReference>
<dbReference type="PANTHER" id="PTHR44167:SF18">
    <property type="entry name" value="PROTEIN KINASE DOMAIN-CONTAINING PROTEIN"/>
    <property type="match status" value="1"/>
</dbReference>
<dbReference type="EMBL" id="CP099431">
    <property type="protein sequence ID" value="USW59632.1"/>
    <property type="molecule type" value="Genomic_DNA"/>
</dbReference>
<gene>
    <name evidence="3" type="ORF">Slin15195_G129510</name>
</gene>
<accession>A0A9Q9B0T8</accession>
<dbReference type="PROSITE" id="PS50011">
    <property type="entry name" value="PROTEIN_KINASE_DOM"/>
    <property type="match status" value="1"/>
</dbReference>
<feature type="domain" description="Protein kinase" evidence="2">
    <location>
        <begin position="258"/>
        <end position="549"/>
    </location>
</feature>
<dbReference type="AlphaFoldDB" id="A0A9Q9B0T8"/>
<name>A0A9Q9B0T8_9PEZI</name>
<evidence type="ECO:0000313" key="3">
    <source>
        <dbReference type="EMBL" id="USW59632.1"/>
    </source>
</evidence>
<dbReference type="InterPro" id="IPR000719">
    <property type="entry name" value="Prot_kinase_dom"/>
</dbReference>
<feature type="region of interest" description="Disordered" evidence="1">
    <location>
        <begin position="536"/>
        <end position="574"/>
    </location>
</feature>
<dbReference type="Pfam" id="PF00069">
    <property type="entry name" value="Pkinase"/>
    <property type="match status" value="1"/>
</dbReference>
<organism evidence="3 4">
    <name type="scientific">Septoria linicola</name>
    <dbReference type="NCBI Taxonomy" id="215465"/>
    <lineage>
        <taxon>Eukaryota</taxon>
        <taxon>Fungi</taxon>
        <taxon>Dikarya</taxon>
        <taxon>Ascomycota</taxon>
        <taxon>Pezizomycotina</taxon>
        <taxon>Dothideomycetes</taxon>
        <taxon>Dothideomycetidae</taxon>
        <taxon>Mycosphaerellales</taxon>
        <taxon>Mycosphaerellaceae</taxon>
        <taxon>Septoria</taxon>
    </lineage>
</organism>
<feature type="compositionally biased region" description="Basic and acidic residues" evidence="1">
    <location>
        <begin position="544"/>
        <end position="557"/>
    </location>
</feature>
<evidence type="ECO:0000259" key="2">
    <source>
        <dbReference type="PROSITE" id="PS50011"/>
    </source>
</evidence>
<dbReference type="SMART" id="SM00220">
    <property type="entry name" value="S_TKc"/>
    <property type="match status" value="1"/>
</dbReference>
<evidence type="ECO:0000313" key="4">
    <source>
        <dbReference type="Proteomes" id="UP001056384"/>
    </source>
</evidence>
<dbReference type="PANTHER" id="PTHR44167">
    <property type="entry name" value="OVARIAN-SPECIFIC SERINE/THREONINE-PROTEIN KINASE LOK-RELATED"/>
    <property type="match status" value="1"/>
</dbReference>
<dbReference type="GO" id="GO:0005737">
    <property type="term" value="C:cytoplasm"/>
    <property type="evidence" value="ECO:0007669"/>
    <property type="project" value="TreeGrafter"/>
</dbReference>
<dbReference type="GO" id="GO:0005634">
    <property type="term" value="C:nucleus"/>
    <property type="evidence" value="ECO:0007669"/>
    <property type="project" value="TreeGrafter"/>
</dbReference>
<dbReference type="Proteomes" id="UP001056384">
    <property type="component" value="Chromosome 14"/>
</dbReference>
<dbReference type="InterPro" id="IPR011009">
    <property type="entry name" value="Kinase-like_dom_sf"/>
</dbReference>
<dbReference type="GO" id="GO:0044773">
    <property type="term" value="P:mitotic DNA damage checkpoint signaling"/>
    <property type="evidence" value="ECO:0007669"/>
    <property type="project" value="TreeGrafter"/>
</dbReference>
<evidence type="ECO:0000256" key="1">
    <source>
        <dbReference type="SAM" id="MobiDB-lite"/>
    </source>
</evidence>
<dbReference type="GO" id="GO:0005524">
    <property type="term" value="F:ATP binding"/>
    <property type="evidence" value="ECO:0007669"/>
    <property type="project" value="InterPro"/>
</dbReference>